<dbReference type="SMART" id="SM00703">
    <property type="entry name" value="NRF"/>
    <property type="match status" value="1"/>
</dbReference>
<evidence type="ECO:0000256" key="1">
    <source>
        <dbReference type="SAM" id="Phobius"/>
    </source>
</evidence>
<organism evidence="4 5">
    <name type="scientific">Psylliodes chrysocephalus</name>
    <dbReference type="NCBI Taxonomy" id="3402493"/>
    <lineage>
        <taxon>Eukaryota</taxon>
        <taxon>Metazoa</taxon>
        <taxon>Ecdysozoa</taxon>
        <taxon>Arthropoda</taxon>
        <taxon>Hexapoda</taxon>
        <taxon>Insecta</taxon>
        <taxon>Pterygota</taxon>
        <taxon>Neoptera</taxon>
        <taxon>Endopterygota</taxon>
        <taxon>Coleoptera</taxon>
        <taxon>Polyphaga</taxon>
        <taxon>Cucujiformia</taxon>
        <taxon>Chrysomeloidea</taxon>
        <taxon>Chrysomelidae</taxon>
        <taxon>Galerucinae</taxon>
        <taxon>Alticini</taxon>
        <taxon>Psylliodes</taxon>
    </lineage>
</organism>
<evidence type="ECO:0000256" key="2">
    <source>
        <dbReference type="SAM" id="SignalP"/>
    </source>
</evidence>
<dbReference type="Proteomes" id="UP001153636">
    <property type="component" value="Chromosome 6"/>
</dbReference>
<feature type="transmembrane region" description="Helical" evidence="1">
    <location>
        <begin position="572"/>
        <end position="590"/>
    </location>
</feature>
<feature type="transmembrane region" description="Helical" evidence="1">
    <location>
        <begin position="707"/>
        <end position="728"/>
    </location>
</feature>
<evidence type="ECO:0000313" key="4">
    <source>
        <dbReference type="EMBL" id="CAH1112272.1"/>
    </source>
</evidence>
<feature type="transmembrane region" description="Helical" evidence="1">
    <location>
        <begin position="676"/>
        <end position="695"/>
    </location>
</feature>
<feature type="transmembrane region" description="Helical" evidence="1">
    <location>
        <begin position="531"/>
        <end position="552"/>
    </location>
</feature>
<dbReference type="InterPro" id="IPR006621">
    <property type="entry name" value="Nose-resist-to-fluoxetine_N"/>
</dbReference>
<dbReference type="Pfam" id="PF20146">
    <property type="entry name" value="NRF"/>
    <property type="match status" value="1"/>
</dbReference>
<feature type="chain" id="PRO_5040243847" description="Nose resistant-to-fluoxetine protein N-terminal domain-containing protein" evidence="2">
    <location>
        <begin position="22"/>
        <end position="741"/>
    </location>
</feature>
<gene>
    <name evidence="4" type="ORF">PSYICH_LOCUS12195</name>
</gene>
<evidence type="ECO:0000259" key="3">
    <source>
        <dbReference type="SMART" id="SM00703"/>
    </source>
</evidence>
<feature type="transmembrane region" description="Helical" evidence="1">
    <location>
        <begin position="602"/>
        <end position="621"/>
    </location>
</feature>
<feature type="signal peptide" evidence="2">
    <location>
        <begin position="1"/>
        <end position="21"/>
    </location>
</feature>
<dbReference type="PANTHER" id="PTHR11161">
    <property type="entry name" value="O-ACYLTRANSFERASE"/>
    <property type="match status" value="1"/>
</dbReference>
<keyword evidence="1" id="KW-0472">Membrane</keyword>
<feature type="transmembrane region" description="Helical" evidence="1">
    <location>
        <begin position="434"/>
        <end position="455"/>
    </location>
</feature>
<evidence type="ECO:0000313" key="5">
    <source>
        <dbReference type="Proteomes" id="UP001153636"/>
    </source>
</evidence>
<feature type="domain" description="Nose resistant-to-fluoxetine protein N-terminal" evidence="3">
    <location>
        <begin position="87"/>
        <end position="211"/>
    </location>
</feature>
<sequence>MITFFVILCAFLIWFSSRVNSEPTTSKYTYNSSDLSYLSNGIQFPVAESDIEFLAEDSGAENGSQILWFSRLYDHHRWWNRLEKLENPLCKSDMMVYLRELGNGTSWAVKMFDASGRYSGQFLFGNDYWLGSKTLCKELTLTEWNTEVPPFAVHFYVAKIRINLNRKFTPVTRQLNVGECLPKSCGVTGVRSLLAHERNQATSINIVGVREVPGDYSLLYDFKVHLLGGCTLLVLGLIIISTLADYFIPNSNENSNKTDKANYKQNGIENNNGINNNGIKYISTIGTANRTTDSGISNETKTSAKNGIPLKLLLSFSVIKNGRKILSVEKVSLESIECIHGLRFFSIAWIILVHSYLELFAISNNKNVRIVTERGFFYQTISNATFSVDTFFFISGLLVTLTFFRTEEKKQKPPDKEGIYTAIKKSTGSFFMMIFYRFFRLTPAYLFVLGLNEIIMRYLHSNSVFSPAIIDHISCNNYWWRNILYINNFYPQHEFCMLWSWYMANDTQFYVISTILLLIGIRSSKHIKFVGLIIIIFMGASWITTFIIAMKWEYVARVEEPFALFDQLYDKPWLRIGPYLVGIVAGYFLFKMNCKIKMPCGVVVLGWVLSLACLGSLVYGLGRDGLVIPASAFYAALSHSAWGLSIAWITVACCSGYGGPLNYFLSCELFLPLSRLTYCAYLVHPVLMCLTSFHLDGSFHLHQAMAVVIYFGNLVLSFMTAFAISLAFEAPVVNLLKIIFG</sequence>
<feature type="transmembrane region" description="Helical" evidence="1">
    <location>
        <begin position="384"/>
        <end position="404"/>
    </location>
</feature>
<keyword evidence="5" id="KW-1185">Reference proteome</keyword>
<feature type="transmembrane region" description="Helical" evidence="1">
    <location>
        <begin position="344"/>
        <end position="364"/>
    </location>
</feature>
<feature type="transmembrane region" description="Helical" evidence="1">
    <location>
        <begin position="226"/>
        <end position="248"/>
    </location>
</feature>
<reference evidence="4" key="1">
    <citation type="submission" date="2022-01" db="EMBL/GenBank/DDBJ databases">
        <authorList>
            <person name="King R."/>
        </authorList>
    </citation>
    <scope>NUCLEOTIDE SEQUENCE</scope>
</reference>
<keyword evidence="1" id="KW-0812">Transmembrane</keyword>
<keyword evidence="1" id="KW-1133">Transmembrane helix</keyword>
<proteinExistence type="predicted"/>
<dbReference type="EMBL" id="OV651818">
    <property type="protein sequence ID" value="CAH1112272.1"/>
    <property type="molecule type" value="Genomic_DNA"/>
</dbReference>
<dbReference type="GO" id="GO:0016747">
    <property type="term" value="F:acyltransferase activity, transferring groups other than amino-acyl groups"/>
    <property type="evidence" value="ECO:0007669"/>
    <property type="project" value="InterPro"/>
</dbReference>
<dbReference type="PANTHER" id="PTHR11161:SF69">
    <property type="entry name" value="NOSE RESISTANT TO FLUOXETINE PROTEIN 6-LIKE PROTEIN"/>
    <property type="match status" value="1"/>
</dbReference>
<accession>A0A9P0D9G0</accession>
<feature type="transmembrane region" description="Helical" evidence="1">
    <location>
        <begin position="499"/>
        <end position="519"/>
    </location>
</feature>
<dbReference type="AlphaFoldDB" id="A0A9P0D9G0"/>
<dbReference type="OrthoDB" id="207378at2759"/>
<name>A0A9P0D9G0_9CUCU</name>
<protein>
    <recommendedName>
        <fullName evidence="3">Nose resistant-to-fluoxetine protein N-terminal domain-containing protein</fullName>
    </recommendedName>
</protein>
<dbReference type="InterPro" id="IPR052728">
    <property type="entry name" value="O2_lipid_transport_reg"/>
</dbReference>
<dbReference type="Pfam" id="PF01757">
    <property type="entry name" value="Acyl_transf_3"/>
    <property type="match status" value="1"/>
</dbReference>
<dbReference type="InterPro" id="IPR002656">
    <property type="entry name" value="Acyl_transf_3_dom"/>
</dbReference>
<feature type="transmembrane region" description="Helical" evidence="1">
    <location>
        <begin position="641"/>
        <end position="664"/>
    </location>
</feature>
<keyword evidence="2" id="KW-0732">Signal</keyword>